<organism evidence="2 3">
    <name type="scientific">Pyrenophora teres f. teres</name>
    <dbReference type="NCBI Taxonomy" id="97479"/>
    <lineage>
        <taxon>Eukaryota</taxon>
        <taxon>Fungi</taxon>
        <taxon>Dikarya</taxon>
        <taxon>Ascomycota</taxon>
        <taxon>Pezizomycotina</taxon>
        <taxon>Dothideomycetes</taxon>
        <taxon>Pleosporomycetidae</taxon>
        <taxon>Pleosporales</taxon>
        <taxon>Pleosporineae</taxon>
        <taxon>Pleosporaceae</taxon>
        <taxon>Pyrenophora</taxon>
    </lineage>
</organism>
<feature type="compositionally biased region" description="Polar residues" evidence="1">
    <location>
        <begin position="36"/>
        <end position="45"/>
    </location>
</feature>
<name>A0A6S6WMI7_9PLEO</name>
<evidence type="ECO:0000313" key="2">
    <source>
        <dbReference type="EMBL" id="CAE7207444.1"/>
    </source>
</evidence>
<sequence length="265" mass="29751">MRLDLKLSREHSLDIKAFHLEDSLPRIKPQPHNHSNRPTVSTTSTALAVPTPPCCASCSTPRTSQEFIRNHIRTHIEPPDSDECRICWLPFGTVDTRVCVPDVACQIVNFPGCSHIFGWCCILKTIADGGTCCPMCRTAWFAASSDSPAHKLNTVCSLASRVSIDLISVRYYLFGEPALDAQVSDIMWSVVCRAGDKFKLIAQVMRTAKMADLVEDLADTQPSAVDHRLRDPYTMRQELYYGHNPFTFRNWQVSEGVLNVMHIKD</sequence>
<proteinExistence type="predicted"/>
<evidence type="ECO:0000256" key="1">
    <source>
        <dbReference type="SAM" id="MobiDB-lite"/>
    </source>
</evidence>
<evidence type="ECO:0000313" key="3">
    <source>
        <dbReference type="Proteomes" id="UP000472372"/>
    </source>
</evidence>
<dbReference type="EMBL" id="HG992985">
    <property type="protein sequence ID" value="CAE7207444.1"/>
    <property type="molecule type" value="Genomic_DNA"/>
</dbReference>
<evidence type="ECO:0008006" key="4">
    <source>
        <dbReference type="Google" id="ProtNLM"/>
    </source>
</evidence>
<dbReference type="Proteomes" id="UP000472372">
    <property type="component" value="Chromosome 9"/>
</dbReference>
<protein>
    <recommendedName>
        <fullName evidence="4">RING-type domain-containing protein</fullName>
    </recommendedName>
</protein>
<reference evidence="2" key="1">
    <citation type="submission" date="2021-02" db="EMBL/GenBank/DDBJ databases">
        <authorList>
            <person name="Syme A R."/>
            <person name="Syme A R."/>
            <person name="Moolhuijzen P."/>
        </authorList>
    </citation>
    <scope>NUCLEOTIDE SEQUENCE</scope>
    <source>
        <strain evidence="2">W1-1</strain>
    </source>
</reference>
<dbReference type="InterPro" id="IPR013083">
    <property type="entry name" value="Znf_RING/FYVE/PHD"/>
</dbReference>
<dbReference type="AlphaFoldDB" id="A0A6S6WMI7"/>
<dbReference type="CDD" id="cd16448">
    <property type="entry name" value="RING-H2"/>
    <property type="match status" value="1"/>
</dbReference>
<dbReference type="Gene3D" id="3.30.40.10">
    <property type="entry name" value="Zinc/RING finger domain, C3HC4 (zinc finger)"/>
    <property type="match status" value="1"/>
</dbReference>
<dbReference type="SUPFAM" id="SSF57850">
    <property type="entry name" value="RING/U-box"/>
    <property type="match status" value="1"/>
</dbReference>
<accession>A0A6S6WMI7</accession>
<feature type="region of interest" description="Disordered" evidence="1">
    <location>
        <begin position="26"/>
        <end position="45"/>
    </location>
</feature>
<gene>
    <name evidence="2" type="ORF">PTTW11_09704</name>
</gene>